<dbReference type="InterPro" id="IPR036052">
    <property type="entry name" value="TrpB-like_PALP_sf"/>
</dbReference>
<feature type="non-terminal residue" evidence="5">
    <location>
        <position position="250"/>
    </location>
</feature>
<evidence type="ECO:0000256" key="1">
    <source>
        <dbReference type="ARBA" id="ARBA00001933"/>
    </source>
</evidence>
<comment type="cofactor">
    <cofactor evidence="1">
        <name>pyridoxal 5'-phosphate</name>
        <dbReference type="ChEBI" id="CHEBI:597326"/>
    </cofactor>
</comment>
<dbReference type="InterPro" id="IPR001926">
    <property type="entry name" value="TrpB-like_PALP"/>
</dbReference>
<dbReference type="Pfam" id="PF00291">
    <property type="entry name" value="PALP"/>
    <property type="match status" value="2"/>
</dbReference>
<dbReference type="Proteomes" id="UP000673691">
    <property type="component" value="Unassembled WGS sequence"/>
</dbReference>
<feature type="domain" description="Tryptophan synthase beta chain-like PALP" evidence="4">
    <location>
        <begin position="65"/>
        <end position="144"/>
    </location>
</feature>
<evidence type="ECO:0000313" key="5">
    <source>
        <dbReference type="EMBL" id="KAG5456637.1"/>
    </source>
</evidence>
<dbReference type="AlphaFoldDB" id="A0A8H8DG50"/>
<protein>
    <submittedName>
        <fullName evidence="5">Tryptophan synthase beta subunit-like PLP-dependent enzyme</fullName>
    </submittedName>
</protein>
<dbReference type="GO" id="GO:0044272">
    <property type="term" value="P:sulfur compound biosynthetic process"/>
    <property type="evidence" value="ECO:0007669"/>
    <property type="project" value="UniProtKB-ARBA"/>
</dbReference>
<dbReference type="GO" id="GO:0009069">
    <property type="term" value="P:serine family amino acid metabolic process"/>
    <property type="evidence" value="ECO:0007669"/>
    <property type="project" value="UniProtKB-ARBA"/>
</dbReference>
<proteinExistence type="inferred from homology"/>
<dbReference type="GO" id="GO:0006534">
    <property type="term" value="P:cysteine metabolic process"/>
    <property type="evidence" value="ECO:0007669"/>
    <property type="project" value="UniProtKB-ARBA"/>
</dbReference>
<organism evidence="5 6">
    <name type="scientific">Olpidium bornovanus</name>
    <dbReference type="NCBI Taxonomy" id="278681"/>
    <lineage>
        <taxon>Eukaryota</taxon>
        <taxon>Fungi</taxon>
        <taxon>Fungi incertae sedis</taxon>
        <taxon>Olpidiomycota</taxon>
        <taxon>Olpidiomycotina</taxon>
        <taxon>Olpidiomycetes</taxon>
        <taxon>Olpidiales</taxon>
        <taxon>Olpidiaceae</taxon>
        <taxon>Olpidium</taxon>
    </lineage>
</organism>
<gene>
    <name evidence="5" type="ORF">BJ554DRAFT_3567</name>
</gene>
<evidence type="ECO:0000313" key="6">
    <source>
        <dbReference type="Proteomes" id="UP000673691"/>
    </source>
</evidence>
<evidence type="ECO:0000256" key="2">
    <source>
        <dbReference type="ARBA" id="ARBA00007103"/>
    </source>
</evidence>
<evidence type="ECO:0000259" key="4">
    <source>
        <dbReference type="Pfam" id="PF00291"/>
    </source>
</evidence>
<sequence length="250" mass="27277">MSGVLAAAAAKIFEDANHEPQYVRHIAPQIAAEFGLRDSRQSVADRFSLCENAESLPEPPICGTILDHIGNTPLVRINHISRNADLECELREFCTYCPRRRFFNAGGSVKDRIGKRMVEEAERAGILKPGCTIIEPTSGNTGAAGGCFEFCRSGRGLALAAAVKGYRVIITLPEKMSQEKVDVLKALGAEIVRTPTEAAWDSPESHISVAKKLNAEIPNSVILDQYTNPYNPISHYDHTAEEILLSCNGK</sequence>
<keyword evidence="3" id="KW-0663">Pyridoxal phosphate</keyword>
<accession>A0A8H8DG50</accession>
<dbReference type="Gene3D" id="3.40.50.1100">
    <property type="match status" value="2"/>
</dbReference>
<dbReference type="PANTHER" id="PTHR10314">
    <property type="entry name" value="CYSTATHIONINE BETA-SYNTHASE"/>
    <property type="match status" value="1"/>
</dbReference>
<reference evidence="5 6" key="1">
    <citation type="journal article" name="Sci. Rep.">
        <title>Genome-scale phylogenetic analyses confirm Olpidium as the closest living zoosporic fungus to the non-flagellated, terrestrial fungi.</title>
        <authorList>
            <person name="Chang Y."/>
            <person name="Rochon D."/>
            <person name="Sekimoto S."/>
            <person name="Wang Y."/>
            <person name="Chovatia M."/>
            <person name="Sandor L."/>
            <person name="Salamov A."/>
            <person name="Grigoriev I.V."/>
            <person name="Stajich J.E."/>
            <person name="Spatafora J.W."/>
        </authorList>
    </citation>
    <scope>NUCLEOTIDE SEQUENCE [LARGE SCALE GENOMIC DNA]</scope>
    <source>
        <strain evidence="5">S191</strain>
    </source>
</reference>
<comment type="similarity">
    <text evidence="2">Belongs to the cysteine synthase/cystathionine beta-synthase family.</text>
</comment>
<dbReference type="InterPro" id="IPR050214">
    <property type="entry name" value="Cys_Synth/Cystath_Beta-Synth"/>
</dbReference>
<dbReference type="SUPFAM" id="SSF53686">
    <property type="entry name" value="Tryptophan synthase beta subunit-like PLP-dependent enzymes"/>
    <property type="match status" value="1"/>
</dbReference>
<evidence type="ECO:0000256" key="3">
    <source>
        <dbReference type="ARBA" id="ARBA00022898"/>
    </source>
</evidence>
<comment type="caution">
    <text evidence="5">The sequence shown here is derived from an EMBL/GenBank/DDBJ whole genome shotgun (WGS) entry which is preliminary data.</text>
</comment>
<name>A0A8H8DG50_9FUNG</name>
<keyword evidence="6" id="KW-1185">Reference proteome</keyword>
<feature type="domain" description="Tryptophan synthase beta chain-like PALP" evidence="4">
    <location>
        <begin position="154"/>
        <end position="248"/>
    </location>
</feature>
<dbReference type="OrthoDB" id="728at2759"/>
<dbReference type="FunFam" id="3.40.50.1100:FF:000003">
    <property type="entry name" value="Cystathionine beta-synthase"/>
    <property type="match status" value="1"/>
</dbReference>
<dbReference type="EMBL" id="JAEFCI010011419">
    <property type="protein sequence ID" value="KAG5456637.1"/>
    <property type="molecule type" value="Genomic_DNA"/>
</dbReference>